<evidence type="ECO:0008006" key="3">
    <source>
        <dbReference type="Google" id="ProtNLM"/>
    </source>
</evidence>
<accession>A0A161PYG1</accession>
<comment type="caution">
    <text evidence="1">The sequence shown here is derived from an EMBL/GenBank/DDBJ whole genome shotgun (WGS) entry which is preliminary data.</text>
</comment>
<dbReference type="EMBL" id="LOHZ01000023">
    <property type="protein sequence ID" value="KYO67064.1"/>
    <property type="molecule type" value="Genomic_DNA"/>
</dbReference>
<evidence type="ECO:0000313" key="2">
    <source>
        <dbReference type="Proteomes" id="UP000075737"/>
    </source>
</evidence>
<dbReference type="Proteomes" id="UP000075737">
    <property type="component" value="Unassembled WGS sequence"/>
</dbReference>
<protein>
    <recommendedName>
        <fullName evidence="3">L-2-amino-thiazoline-4-carboxylic acid hydrolase</fullName>
    </recommendedName>
</protein>
<evidence type="ECO:0000313" key="1">
    <source>
        <dbReference type="EMBL" id="KYO67064.1"/>
    </source>
</evidence>
<dbReference type="AlphaFoldDB" id="A0A161PYG1"/>
<name>A0A161PYG1_9FIRM</name>
<organism evidence="1 2">
    <name type="scientific">Thermovenabulum gondwanense</name>
    <dbReference type="NCBI Taxonomy" id="520767"/>
    <lineage>
        <taxon>Bacteria</taxon>
        <taxon>Bacillati</taxon>
        <taxon>Bacillota</taxon>
        <taxon>Clostridia</taxon>
        <taxon>Thermosediminibacterales</taxon>
        <taxon>Thermosediminibacteraceae</taxon>
        <taxon>Thermovenabulum</taxon>
    </lineage>
</organism>
<dbReference type="Pfam" id="PF14196">
    <property type="entry name" value="ATC_hydrolase"/>
    <property type="match status" value="1"/>
</dbReference>
<gene>
    <name evidence="1" type="ORF">ATZ99_08820</name>
</gene>
<dbReference type="OrthoDB" id="5420534at2"/>
<dbReference type="InterPro" id="IPR026002">
    <property type="entry name" value="ATC_hydrolase-like"/>
</dbReference>
<keyword evidence="2" id="KW-1185">Reference proteome</keyword>
<proteinExistence type="predicted"/>
<reference evidence="1 2" key="1">
    <citation type="submission" date="2015-12" db="EMBL/GenBank/DDBJ databases">
        <title>Draft genome of Thermovenabulum gondwanense isolated from a red thermophilic microbial mat colonisisng an outflow channel of a bore well.</title>
        <authorList>
            <person name="Patel B.K."/>
        </authorList>
    </citation>
    <scope>NUCLEOTIDE SEQUENCE [LARGE SCALE GENOMIC DNA]</scope>
    <source>
        <strain evidence="1 2">R270</strain>
    </source>
</reference>
<dbReference type="STRING" id="520767.ATZ99_08820"/>
<dbReference type="RefSeq" id="WP_068748028.1">
    <property type="nucleotide sequence ID" value="NZ_LOHZ01000023.1"/>
</dbReference>
<sequence>MKENNNNNAVETMAELMALLYYHLTKVMIEDYGEDAKNTIKKAIYNFGLERGKNIAKKVIENGEQLTIENLDKYYDMPISSAWKGKSEYINGEKRGFLESCAFAKVWIEKNWQEIGRLYCEVDPAIREGYNPDIIYKSLKNVLEGYDCCESLTKYRA</sequence>